<dbReference type="Proteomes" id="UP000185544">
    <property type="component" value="Chromosome"/>
</dbReference>
<evidence type="ECO:0000313" key="4">
    <source>
        <dbReference type="Proteomes" id="UP000185544"/>
    </source>
</evidence>
<evidence type="ECO:0000313" key="3">
    <source>
        <dbReference type="EMBL" id="APR99604.1"/>
    </source>
</evidence>
<dbReference type="RefSeq" id="WP_075276251.1">
    <property type="nucleotide sequence ID" value="NZ_CP016908.1"/>
</dbReference>
<dbReference type="InterPro" id="IPR050194">
    <property type="entry name" value="Glycosyltransferase_grp1"/>
</dbReference>
<organism evidence="3 4">
    <name type="scientific">Pajaroellobacter abortibovis</name>
    <dbReference type="NCBI Taxonomy" id="1882918"/>
    <lineage>
        <taxon>Bacteria</taxon>
        <taxon>Pseudomonadati</taxon>
        <taxon>Myxococcota</taxon>
        <taxon>Polyangia</taxon>
        <taxon>Polyangiales</taxon>
        <taxon>Polyangiaceae</taxon>
    </lineage>
</organism>
<dbReference type="Pfam" id="PF00534">
    <property type="entry name" value="Glycos_transf_1"/>
    <property type="match status" value="1"/>
</dbReference>
<reference evidence="3 4" key="1">
    <citation type="submission" date="2016-08" db="EMBL/GenBank/DDBJ databases">
        <title>Identification and validation of antigenic proteins from Pajaroellobacter abortibovis using de-novo genome sequence assembly and reverse vaccinology.</title>
        <authorList>
            <person name="Welly B.T."/>
            <person name="Miller M.R."/>
            <person name="Stott J.L."/>
            <person name="Blanchard M.T."/>
            <person name="Islas-Trejo A.D."/>
            <person name="O'Rourke S.M."/>
            <person name="Young A.E."/>
            <person name="Medrano J.F."/>
            <person name="Van Eenennaam A.L."/>
        </authorList>
    </citation>
    <scope>NUCLEOTIDE SEQUENCE [LARGE SCALE GENOMIC DNA]</scope>
    <source>
        <strain evidence="3 4">BTF92-0548A/99-0131</strain>
    </source>
</reference>
<accession>A0A1L6MVU9</accession>
<dbReference type="PANTHER" id="PTHR45947">
    <property type="entry name" value="SULFOQUINOVOSYL TRANSFERASE SQD2"/>
    <property type="match status" value="1"/>
</dbReference>
<dbReference type="Pfam" id="PF13477">
    <property type="entry name" value="Glyco_trans_4_2"/>
    <property type="match status" value="1"/>
</dbReference>
<keyword evidence="4" id="KW-1185">Reference proteome</keyword>
<dbReference type="KEGG" id="pabo:BCY86_02100"/>
<dbReference type="STRING" id="1882918.BCY86_02100"/>
<feature type="domain" description="Glycosyltransferase subfamily 4-like N-terminal" evidence="2">
    <location>
        <begin position="17"/>
        <end position="154"/>
    </location>
</feature>
<dbReference type="SUPFAM" id="SSF53756">
    <property type="entry name" value="UDP-Glycosyltransferase/glycogen phosphorylase"/>
    <property type="match status" value="1"/>
</dbReference>
<gene>
    <name evidence="3" type="ORF">BCY86_02100</name>
</gene>
<dbReference type="AlphaFoldDB" id="A0A1L6MVU9"/>
<dbReference type="InterPro" id="IPR001296">
    <property type="entry name" value="Glyco_trans_1"/>
</dbReference>
<protein>
    <recommendedName>
        <fullName evidence="5">Glycosyl transferase family 1</fullName>
    </recommendedName>
</protein>
<evidence type="ECO:0000259" key="2">
    <source>
        <dbReference type="Pfam" id="PF13477"/>
    </source>
</evidence>
<dbReference type="CDD" id="cd03808">
    <property type="entry name" value="GT4_CapM-like"/>
    <property type="match status" value="1"/>
</dbReference>
<dbReference type="InterPro" id="IPR028098">
    <property type="entry name" value="Glyco_trans_4-like_N"/>
</dbReference>
<evidence type="ECO:0008006" key="5">
    <source>
        <dbReference type="Google" id="ProtNLM"/>
    </source>
</evidence>
<dbReference type="PANTHER" id="PTHR45947:SF3">
    <property type="entry name" value="SULFOQUINOVOSYL TRANSFERASE SQD2"/>
    <property type="match status" value="1"/>
</dbReference>
<feature type="domain" description="Glycosyl transferase family 1" evidence="1">
    <location>
        <begin position="201"/>
        <end position="365"/>
    </location>
</feature>
<sequence>MLTPQKKTYRLTHIFTVSSSLIFIKNQIQFIKEKGFEISIIAAIQDDKIENFCQEEGVHFYTLPIRRAITPKQDLFILKQLTQILHQIQPHVVHAHTPKGGLLGMLGATVAKVPIRFYHMRGLPFTTASKSKHYLLKNTEKISCKLAHQVLCQSHSLRNFVIYENICSAQKTTVLCEGSNGIDFENRFNPRRFSKSTCFELKKDMNIPYSSQVIGYVGRITCDKGIPELQESWNLIKKKNQNVYLVIIGSLDEREKNENLYSNFCNDPQVRLIPHTDIPEQYYAIFDLFVLPSYREGFPNVLNEAAAMQLPIVTSNAIGCTDAVEHEVTGTVVPIGDTISLTQAIEKYLNNHNLRREHGIAGRKRVERLFAQKPIWEALEQLYYRFLFLRGYKS</sequence>
<dbReference type="EMBL" id="CP016908">
    <property type="protein sequence ID" value="APR99604.1"/>
    <property type="molecule type" value="Genomic_DNA"/>
</dbReference>
<proteinExistence type="predicted"/>
<dbReference type="Gene3D" id="3.40.50.2000">
    <property type="entry name" value="Glycogen Phosphorylase B"/>
    <property type="match status" value="2"/>
</dbReference>
<dbReference type="OrthoDB" id="5449954at2"/>
<name>A0A1L6MVU9_9BACT</name>
<dbReference type="GO" id="GO:0016757">
    <property type="term" value="F:glycosyltransferase activity"/>
    <property type="evidence" value="ECO:0007669"/>
    <property type="project" value="InterPro"/>
</dbReference>
<evidence type="ECO:0000259" key="1">
    <source>
        <dbReference type="Pfam" id="PF00534"/>
    </source>
</evidence>